<evidence type="ECO:0000256" key="7">
    <source>
        <dbReference type="ARBA" id="ARBA00022776"/>
    </source>
</evidence>
<evidence type="ECO:0000256" key="4">
    <source>
        <dbReference type="ARBA" id="ARBA00022618"/>
    </source>
</evidence>
<dbReference type="GO" id="GO:0072686">
    <property type="term" value="C:mitotic spindle"/>
    <property type="evidence" value="ECO:0007669"/>
    <property type="project" value="TreeGrafter"/>
</dbReference>
<dbReference type="CDD" id="cd01364">
    <property type="entry name" value="KISc_BimC_Eg5"/>
    <property type="match status" value="1"/>
</dbReference>
<accession>A0A7R9ICJ4</accession>
<evidence type="ECO:0000256" key="11">
    <source>
        <dbReference type="ARBA" id="ARBA00023212"/>
    </source>
</evidence>
<keyword evidence="4" id="KW-0132">Cell division</keyword>
<gene>
    <name evidence="18" type="ORF">TTEB3V08_LOCUS1715</name>
</gene>
<dbReference type="PROSITE" id="PS50067">
    <property type="entry name" value="KINESIN_MOTOR_2"/>
    <property type="match status" value="1"/>
</dbReference>
<feature type="compositionally biased region" description="Polar residues" evidence="16">
    <location>
        <begin position="1079"/>
        <end position="1099"/>
    </location>
</feature>
<dbReference type="PANTHER" id="PTHR47970:SF12">
    <property type="entry name" value="KINESIN FAMILY MEMBER 11"/>
    <property type="match status" value="1"/>
</dbReference>
<feature type="binding site" evidence="14">
    <location>
        <begin position="98"/>
        <end position="105"/>
    </location>
    <ligand>
        <name>ATP</name>
        <dbReference type="ChEBI" id="CHEBI:30616"/>
    </ligand>
</feature>
<keyword evidence="5" id="KW-0493">Microtubule</keyword>
<feature type="coiled-coil region" evidence="15">
    <location>
        <begin position="360"/>
        <end position="438"/>
    </location>
</feature>
<dbReference type="GO" id="GO:0051301">
    <property type="term" value="P:cell division"/>
    <property type="evidence" value="ECO:0007669"/>
    <property type="project" value="UniProtKB-KW"/>
</dbReference>
<keyword evidence="9 15" id="KW-0175">Coiled coil</keyword>
<dbReference type="GO" id="GO:0005876">
    <property type="term" value="C:spindle microtubule"/>
    <property type="evidence" value="ECO:0007669"/>
    <property type="project" value="TreeGrafter"/>
</dbReference>
<dbReference type="SUPFAM" id="SSF52540">
    <property type="entry name" value="P-loop containing nucleoside triphosphate hydrolases"/>
    <property type="match status" value="1"/>
</dbReference>
<evidence type="ECO:0000256" key="9">
    <source>
        <dbReference type="ARBA" id="ARBA00023054"/>
    </source>
</evidence>
<comment type="subcellular location">
    <subcellularLocation>
        <location evidence="1">Cytoplasm</location>
        <location evidence="1">Cytoskeleton</location>
        <location evidence="1">Spindle pole</location>
    </subcellularLocation>
</comment>
<feature type="region of interest" description="Disordered" evidence="16">
    <location>
        <begin position="1067"/>
        <end position="1103"/>
    </location>
</feature>
<evidence type="ECO:0000256" key="16">
    <source>
        <dbReference type="SAM" id="MobiDB-lite"/>
    </source>
</evidence>
<keyword evidence="3" id="KW-0597">Phosphoprotein</keyword>
<evidence type="ECO:0000259" key="17">
    <source>
        <dbReference type="PROSITE" id="PS50067"/>
    </source>
</evidence>
<dbReference type="GO" id="GO:0008574">
    <property type="term" value="F:plus-end-directed microtubule motor activity"/>
    <property type="evidence" value="ECO:0007669"/>
    <property type="project" value="TreeGrafter"/>
</dbReference>
<evidence type="ECO:0000313" key="18">
    <source>
        <dbReference type="EMBL" id="CAD7453585.1"/>
    </source>
</evidence>
<dbReference type="PANTHER" id="PTHR47970">
    <property type="entry name" value="KINESIN-LIKE PROTEIN KIF11"/>
    <property type="match status" value="1"/>
</dbReference>
<dbReference type="Pfam" id="PF13931">
    <property type="entry name" value="Microtub_bind"/>
    <property type="match status" value="1"/>
</dbReference>
<dbReference type="GO" id="GO:0008017">
    <property type="term" value="F:microtubule binding"/>
    <property type="evidence" value="ECO:0007669"/>
    <property type="project" value="InterPro"/>
</dbReference>
<dbReference type="GO" id="GO:0090307">
    <property type="term" value="P:mitotic spindle assembly"/>
    <property type="evidence" value="ECO:0007669"/>
    <property type="project" value="TreeGrafter"/>
</dbReference>
<evidence type="ECO:0000256" key="15">
    <source>
        <dbReference type="SAM" id="Coils"/>
    </source>
</evidence>
<dbReference type="InterPro" id="IPR025901">
    <property type="entry name" value="Kinesin-assoc_MT-bd_dom"/>
</dbReference>
<dbReference type="SMART" id="SM00129">
    <property type="entry name" value="KISc"/>
    <property type="match status" value="1"/>
</dbReference>
<keyword evidence="11" id="KW-0206">Cytoskeleton</keyword>
<keyword evidence="10 14" id="KW-0505">Motor protein</keyword>
<dbReference type="Pfam" id="PF00225">
    <property type="entry name" value="Kinesin"/>
    <property type="match status" value="1"/>
</dbReference>
<evidence type="ECO:0000256" key="10">
    <source>
        <dbReference type="ARBA" id="ARBA00023175"/>
    </source>
</evidence>
<dbReference type="GO" id="GO:0005524">
    <property type="term" value="F:ATP binding"/>
    <property type="evidence" value="ECO:0007669"/>
    <property type="project" value="UniProtKB-UniRule"/>
</dbReference>
<dbReference type="GO" id="GO:0000922">
    <property type="term" value="C:spindle pole"/>
    <property type="evidence" value="ECO:0007669"/>
    <property type="project" value="UniProtKB-SubCell"/>
</dbReference>
<keyword evidence="12" id="KW-0131">Cell cycle</keyword>
<dbReference type="InterPro" id="IPR019821">
    <property type="entry name" value="Kinesin_motor_CS"/>
</dbReference>
<evidence type="ECO:0000256" key="8">
    <source>
        <dbReference type="ARBA" id="ARBA00022840"/>
    </source>
</evidence>
<organism evidence="18">
    <name type="scientific">Timema tahoe</name>
    <dbReference type="NCBI Taxonomy" id="61484"/>
    <lineage>
        <taxon>Eukaryota</taxon>
        <taxon>Metazoa</taxon>
        <taxon>Ecdysozoa</taxon>
        <taxon>Arthropoda</taxon>
        <taxon>Hexapoda</taxon>
        <taxon>Insecta</taxon>
        <taxon>Pterygota</taxon>
        <taxon>Neoptera</taxon>
        <taxon>Polyneoptera</taxon>
        <taxon>Phasmatodea</taxon>
        <taxon>Timematodea</taxon>
        <taxon>Timematoidea</taxon>
        <taxon>Timematidae</taxon>
        <taxon>Timema</taxon>
    </lineage>
</organism>
<proteinExistence type="inferred from homology"/>
<dbReference type="GO" id="GO:0005634">
    <property type="term" value="C:nucleus"/>
    <property type="evidence" value="ECO:0007669"/>
    <property type="project" value="TreeGrafter"/>
</dbReference>
<protein>
    <recommendedName>
        <fullName evidence="17">Kinesin motor domain-containing protein</fullName>
    </recommendedName>
</protein>
<dbReference type="InterPro" id="IPR001752">
    <property type="entry name" value="Kinesin_motor_dom"/>
</dbReference>
<evidence type="ECO:0000256" key="5">
    <source>
        <dbReference type="ARBA" id="ARBA00022701"/>
    </source>
</evidence>
<dbReference type="Gene3D" id="3.40.850.10">
    <property type="entry name" value="Kinesin motor domain"/>
    <property type="match status" value="1"/>
</dbReference>
<sequence length="1208" mass="136722">MTDKIKLQKGKNQHIQVFVRVRPLNSSEKLSKSTSILECTGSKVVEVMERPNDKHSKTFSFDRVFGPSSKQMDVYKTVLNPLIDEVLAGYNCTVFAYGQTGTGKTFTMEGERTNDPAIPWDADPLSGLIPRSLSHLFDELRRLQAEFTVRVSYLEMYNEELIDLLSTSNDPSKIKLYEDPLKKGSVIVSGLEEVTVHTKNEIYNIMEKGSMKRQTASTLMNAQSSRSHTVFSITVHIKENSMDGEELLKTGKLNLVDLAGSENIGRSGAENKRAREAGNINQSLLTLGRVITSLVERTPHIPYRESKLTRLLQESLGGRTKTSIIATVSPAAINLEETLSTLEYAHRARNITNRPEINQKLSKKTLIKEYTEEIERLRQDLVSAREKSGVYLSIENYNRMIAQMEQSEKEMSQKLSTIKLLNEQMEEKELICQQLNMRLERRTQRLQETHQTLCVTKRERDETAHLLERHMQTEEVLGDQARTLLSVADESSKDTYRLHDKLSRKRSVESENEDIIVNFHRNMNHDLSLLEGSLQQFTEVYHKYKSGLEFNLGDHLEDGVAHLTGLSNEMSTLVDSHNKILQQLKKGSSERVHDSKRMIQEQLASLRQTCDSESNKLHTFHVDSASPGIQNILYFLELQKTVTVALNQLSDNQLSLMMKLMEDHVSQVKQIVSSVKENHRALVASVKKREEDAHKFWEAVQDKDKRDTADLTSALTQQMAMLTQLMSSVNAKSDERAQMSKQAKDEDSGAGQTIEMLSNAIITDLDKSVLNDPDVVEIFSQESKEVFTGIEEAVERTTTNGCSTENLTNQFQSNYCIVEYIGLATGTLGQQMNAVVKKWRADAKGSADAHAIGLGTPAISSTYMSEAKRYLNDLKNEMVASLTSGESAWHKHYTHTEQDLRTHLERLGSGLQDELEFTAQLADVVRVCADNNEVALETRRHTLTTFVRERQNDIVAECSYVSDWTRRTVAEVQQRAQELDRFLTEDLHKDLPTGQTPKRKEFHYPHQLVATSPHDRILERFRARSEAMMGDTQPMLDLSLEESSISSTSDYSDDLLSAASISRVEQEKLPAKAGPRKAASTNDVNLTGSSLELNRSTVSEPELGKSINKENEEMPTQGMKNKGKGVVKSVPRKIPDETVPRNHKGHKINKWDLQNTHTKPEEHNKYCIVKIHHIAFPPPLYTQIPYSDVQPIGMKSTDSPWEEEEESF</sequence>
<dbReference type="PRINTS" id="PR00380">
    <property type="entry name" value="KINESINHEAVY"/>
</dbReference>
<keyword evidence="7" id="KW-0498">Mitosis</keyword>
<dbReference type="EMBL" id="OE000363">
    <property type="protein sequence ID" value="CAD7453585.1"/>
    <property type="molecule type" value="Genomic_DNA"/>
</dbReference>
<keyword evidence="2" id="KW-0963">Cytoplasm</keyword>
<keyword evidence="8 14" id="KW-0067">ATP-binding</keyword>
<dbReference type="PROSITE" id="PS00411">
    <property type="entry name" value="KINESIN_MOTOR_1"/>
    <property type="match status" value="1"/>
</dbReference>
<keyword evidence="6 14" id="KW-0547">Nucleotide-binding</keyword>
<evidence type="ECO:0000256" key="1">
    <source>
        <dbReference type="ARBA" id="ARBA00004647"/>
    </source>
</evidence>
<dbReference type="InterPro" id="IPR027417">
    <property type="entry name" value="P-loop_NTPase"/>
</dbReference>
<dbReference type="GO" id="GO:0007018">
    <property type="term" value="P:microtubule-based movement"/>
    <property type="evidence" value="ECO:0007669"/>
    <property type="project" value="InterPro"/>
</dbReference>
<dbReference type="InterPro" id="IPR047241">
    <property type="entry name" value="KIF11-like_kin_motor_dom"/>
</dbReference>
<dbReference type="AlphaFoldDB" id="A0A7R9ICJ4"/>
<evidence type="ECO:0000256" key="14">
    <source>
        <dbReference type="PROSITE-ProRule" id="PRU00283"/>
    </source>
</evidence>
<evidence type="ECO:0000256" key="12">
    <source>
        <dbReference type="ARBA" id="ARBA00023306"/>
    </source>
</evidence>
<reference evidence="18" key="1">
    <citation type="submission" date="2020-11" db="EMBL/GenBank/DDBJ databases">
        <authorList>
            <person name="Tran Van P."/>
        </authorList>
    </citation>
    <scope>NUCLEOTIDE SEQUENCE</scope>
</reference>
<dbReference type="InterPro" id="IPR036961">
    <property type="entry name" value="Kinesin_motor_dom_sf"/>
</dbReference>
<dbReference type="GO" id="GO:0051231">
    <property type="term" value="P:spindle elongation"/>
    <property type="evidence" value="ECO:0007669"/>
    <property type="project" value="TreeGrafter"/>
</dbReference>
<feature type="domain" description="Kinesin motor" evidence="17">
    <location>
        <begin position="14"/>
        <end position="351"/>
    </location>
</feature>
<name>A0A7R9ICJ4_9NEOP</name>
<evidence type="ECO:0000256" key="6">
    <source>
        <dbReference type="ARBA" id="ARBA00022741"/>
    </source>
</evidence>
<dbReference type="InterPro" id="IPR047149">
    <property type="entry name" value="KIF11-like"/>
</dbReference>
<evidence type="ECO:0000256" key="13">
    <source>
        <dbReference type="ARBA" id="ARBA00034704"/>
    </source>
</evidence>
<evidence type="ECO:0000256" key="3">
    <source>
        <dbReference type="ARBA" id="ARBA00022553"/>
    </source>
</evidence>
<dbReference type="FunFam" id="3.40.850.10:FF:000035">
    <property type="entry name" value="Kinesin-like protein KIF11"/>
    <property type="match status" value="1"/>
</dbReference>
<evidence type="ECO:0000256" key="2">
    <source>
        <dbReference type="ARBA" id="ARBA00022490"/>
    </source>
</evidence>
<comment type="similarity">
    <text evidence="13">Belongs to the TRAFAC class myosin-kinesin ATPase superfamily. Kinesin family. KIN-5/BimC subfamily.</text>
</comment>